<evidence type="ECO:0000313" key="3">
    <source>
        <dbReference type="WBParaSite" id="SCUD_0000323901-mRNA-1"/>
    </source>
</evidence>
<dbReference type="WBParaSite" id="SCUD_0000323901-mRNA-1">
    <property type="protein sequence ID" value="SCUD_0000323901-mRNA-1"/>
    <property type="gene ID" value="SCUD_0000323901"/>
</dbReference>
<proteinExistence type="predicted"/>
<dbReference type="Gene3D" id="3.60.10.10">
    <property type="entry name" value="Endonuclease/exonuclease/phosphatase"/>
    <property type="match status" value="1"/>
</dbReference>
<keyword evidence="2" id="KW-1185">Reference proteome</keyword>
<accession>A0A183JKK8</accession>
<evidence type="ECO:0000313" key="1">
    <source>
        <dbReference type="EMBL" id="VDO80379.1"/>
    </source>
</evidence>
<dbReference type="STRING" id="6186.A0A183JKK8"/>
<dbReference type="EMBL" id="UZAK01003577">
    <property type="protein sequence ID" value="VDO80379.1"/>
    <property type="molecule type" value="Genomic_DNA"/>
</dbReference>
<reference evidence="3" key="1">
    <citation type="submission" date="2016-06" db="UniProtKB">
        <authorList>
            <consortium name="WormBaseParasite"/>
        </authorList>
    </citation>
    <scope>IDENTIFICATION</scope>
</reference>
<dbReference type="Proteomes" id="UP000279833">
    <property type="component" value="Unassembled WGS sequence"/>
</dbReference>
<protein>
    <submittedName>
        <fullName evidence="3">Tick transposon</fullName>
    </submittedName>
</protein>
<name>A0A183JKK8_9TREM</name>
<evidence type="ECO:0000313" key="2">
    <source>
        <dbReference type="Proteomes" id="UP000279833"/>
    </source>
</evidence>
<organism evidence="3">
    <name type="scientific">Schistosoma curassoni</name>
    <dbReference type="NCBI Taxonomy" id="6186"/>
    <lineage>
        <taxon>Eukaryota</taxon>
        <taxon>Metazoa</taxon>
        <taxon>Spiralia</taxon>
        <taxon>Lophotrochozoa</taxon>
        <taxon>Platyhelminthes</taxon>
        <taxon>Trematoda</taxon>
        <taxon>Digenea</taxon>
        <taxon>Strigeidida</taxon>
        <taxon>Schistosomatoidea</taxon>
        <taxon>Schistosomatidae</taxon>
        <taxon>Schistosoma</taxon>
    </lineage>
</organism>
<reference evidence="1 2" key="2">
    <citation type="submission" date="2018-11" db="EMBL/GenBank/DDBJ databases">
        <authorList>
            <consortium name="Pathogen Informatics"/>
        </authorList>
    </citation>
    <scope>NUCLEOTIDE SEQUENCE [LARGE SCALE GENOMIC DNA]</scope>
    <source>
        <strain evidence="1">Dakar</strain>
        <strain evidence="2">Dakar, Senegal</strain>
    </source>
</reference>
<gene>
    <name evidence="1" type="ORF">SCUD_LOCUS3239</name>
</gene>
<sequence>MTLLIARATIYLGTWNARAMWETGRVFEIAVEIMRYNMKVLGISETHWTQAEQQRLAPEELLLYSGYEEEDAPHTQGVALMLSKHTQKALIVWESHEPRIVKASFKHKERGHYNEGQPMICTYQRLQ</sequence>
<dbReference type="AlphaFoldDB" id="A0A183JKK8"/>
<dbReference type="InterPro" id="IPR036691">
    <property type="entry name" value="Endo/exonu/phosph_ase_sf"/>
</dbReference>